<gene>
    <name evidence="5" type="ORF">GSY63_04045</name>
</gene>
<dbReference type="AlphaFoldDB" id="A0A965ZF01"/>
<keyword evidence="6" id="KW-1185">Reference proteome</keyword>
<evidence type="ECO:0008006" key="7">
    <source>
        <dbReference type="Google" id="ProtNLM"/>
    </source>
</evidence>
<name>A0A965ZF01_9SPHI</name>
<evidence type="ECO:0000256" key="2">
    <source>
        <dbReference type="ARBA" id="ARBA00022803"/>
    </source>
</evidence>
<dbReference type="PANTHER" id="PTHR44858:SF1">
    <property type="entry name" value="UDP-N-ACETYLGLUCOSAMINE--PEPTIDE N-ACETYLGLUCOSAMINYLTRANSFERASE SPINDLY-RELATED"/>
    <property type="match status" value="1"/>
</dbReference>
<organism evidence="5 6">
    <name type="scientific">Mucilaginibacter agri</name>
    <dbReference type="NCBI Taxonomy" id="2695265"/>
    <lineage>
        <taxon>Bacteria</taxon>
        <taxon>Pseudomonadati</taxon>
        <taxon>Bacteroidota</taxon>
        <taxon>Sphingobacteriia</taxon>
        <taxon>Sphingobacteriales</taxon>
        <taxon>Sphingobacteriaceae</taxon>
        <taxon>Mucilaginibacter</taxon>
    </lineage>
</organism>
<keyword evidence="4" id="KW-0732">Signal</keyword>
<sequence length="208" mass="23328">MRLPVILVVLAITSAKVSSAQNAYVKLGQQALMEGDFKVAVQRLERACIIDSTNTDALWMLGYSYYHSANYKKSITAYTRVVAIKPADATSYYYRARAKTYMAKDNSLSAQERDKYLYGAIVDFTKSIYLEPTDAKYYQNRGIAYREYGVFKLDPTSKSTYDKVRGINALRASIGDLEKVLNDNPSRADIASLLDISKEKLATAVGHR</sequence>
<feature type="chain" id="PRO_5037976106" description="Tetratricopeptide repeat protein" evidence="4">
    <location>
        <begin position="21"/>
        <end position="208"/>
    </location>
</feature>
<evidence type="ECO:0000313" key="5">
    <source>
        <dbReference type="EMBL" id="NCD68521.1"/>
    </source>
</evidence>
<keyword evidence="1" id="KW-0677">Repeat</keyword>
<reference evidence="5" key="1">
    <citation type="submission" date="2020-01" db="EMBL/GenBank/DDBJ databases">
        <authorList>
            <person name="Seo Y.L."/>
        </authorList>
    </citation>
    <scope>NUCLEOTIDE SEQUENCE</scope>
    <source>
        <strain evidence="5">R11</strain>
    </source>
</reference>
<dbReference type="InterPro" id="IPR050498">
    <property type="entry name" value="Ycf3"/>
</dbReference>
<comment type="caution">
    <text evidence="5">The sequence shown here is derived from an EMBL/GenBank/DDBJ whole genome shotgun (WGS) entry which is preliminary data.</text>
</comment>
<dbReference type="EMBL" id="WWEO01000038">
    <property type="protein sequence ID" value="NCD68521.1"/>
    <property type="molecule type" value="Genomic_DNA"/>
</dbReference>
<protein>
    <recommendedName>
        <fullName evidence="7">Tetratricopeptide repeat protein</fullName>
    </recommendedName>
</protein>
<dbReference type="InterPro" id="IPR011990">
    <property type="entry name" value="TPR-like_helical_dom_sf"/>
</dbReference>
<dbReference type="Proteomes" id="UP000638732">
    <property type="component" value="Unassembled WGS sequence"/>
</dbReference>
<evidence type="ECO:0000256" key="4">
    <source>
        <dbReference type="SAM" id="SignalP"/>
    </source>
</evidence>
<feature type="repeat" description="TPR" evidence="3">
    <location>
        <begin position="21"/>
        <end position="54"/>
    </location>
</feature>
<proteinExistence type="predicted"/>
<dbReference type="RefSeq" id="WP_166584546.1">
    <property type="nucleotide sequence ID" value="NZ_WWEO01000038.1"/>
</dbReference>
<evidence type="ECO:0000313" key="6">
    <source>
        <dbReference type="Proteomes" id="UP000638732"/>
    </source>
</evidence>
<feature type="repeat" description="TPR" evidence="3">
    <location>
        <begin position="55"/>
        <end position="88"/>
    </location>
</feature>
<accession>A0A965ZF01</accession>
<evidence type="ECO:0000256" key="1">
    <source>
        <dbReference type="ARBA" id="ARBA00022737"/>
    </source>
</evidence>
<dbReference type="PROSITE" id="PS50005">
    <property type="entry name" value="TPR"/>
    <property type="match status" value="2"/>
</dbReference>
<dbReference type="InterPro" id="IPR019734">
    <property type="entry name" value="TPR_rpt"/>
</dbReference>
<reference evidence="5" key="2">
    <citation type="submission" date="2020-10" db="EMBL/GenBank/DDBJ databases">
        <title>Mucilaginibacter sp. nov., isolated from soil.</title>
        <authorList>
            <person name="Jeon C.O."/>
        </authorList>
    </citation>
    <scope>NUCLEOTIDE SEQUENCE</scope>
    <source>
        <strain evidence="5">R11</strain>
    </source>
</reference>
<dbReference type="Gene3D" id="1.25.40.10">
    <property type="entry name" value="Tetratricopeptide repeat domain"/>
    <property type="match status" value="2"/>
</dbReference>
<dbReference type="SUPFAM" id="SSF48452">
    <property type="entry name" value="TPR-like"/>
    <property type="match status" value="1"/>
</dbReference>
<evidence type="ECO:0000256" key="3">
    <source>
        <dbReference type="PROSITE-ProRule" id="PRU00339"/>
    </source>
</evidence>
<feature type="signal peptide" evidence="4">
    <location>
        <begin position="1"/>
        <end position="20"/>
    </location>
</feature>
<dbReference type="PANTHER" id="PTHR44858">
    <property type="entry name" value="TETRATRICOPEPTIDE REPEAT PROTEIN 6"/>
    <property type="match status" value="1"/>
</dbReference>
<keyword evidence="2 3" id="KW-0802">TPR repeat</keyword>